<feature type="transmembrane region" description="Helical" evidence="8">
    <location>
        <begin position="94"/>
        <end position="119"/>
    </location>
</feature>
<comment type="caution">
    <text evidence="10">The sequence shown here is derived from an EMBL/GenBank/DDBJ whole genome shotgun (WGS) entry which is preliminary data.</text>
</comment>
<accession>A0A4R6ZK94</accession>
<evidence type="ECO:0000313" key="11">
    <source>
        <dbReference type="Proteomes" id="UP000295558"/>
    </source>
</evidence>
<feature type="domain" description="ABC transmembrane type-1" evidence="9">
    <location>
        <begin position="90"/>
        <end position="307"/>
    </location>
</feature>
<keyword evidence="5 8" id="KW-1133">Transmembrane helix</keyword>
<dbReference type="EMBL" id="SNZK01000007">
    <property type="protein sequence ID" value="TDR52665.1"/>
    <property type="molecule type" value="Genomic_DNA"/>
</dbReference>
<dbReference type="Gene3D" id="1.10.3720.10">
    <property type="entry name" value="MetI-like"/>
    <property type="match status" value="1"/>
</dbReference>
<evidence type="ECO:0000256" key="6">
    <source>
        <dbReference type="ARBA" id="ARBA00023016"/>
    </source>
</evidence>
<evidence type="ECO:0000256" key="4">
    <source>
        <dbReference type="ARBA" id="ARBA00022692"/>
    </source>
</evidence>
<dbReference type="CDD" id="cd06261">
    <property type="entry name" value="TM_PBP2"/>
    <property type="match status" value="1"/>
</dbReference>
<evidence type="ECO:0000313" key="10">
    <source>
        <dbReference type="EMBL" id="TDR52665.1"/>
    </source>
</evidence>
<keyword evidence="3" id="KW-1003">Cell membrane</keyword>
<evidence type="ECO:0000256" key="1">
    <source>
        <dbReference type="ARBA" id="ARBA00004651"/>
    </source>
</evidence>
<dbReference type="Pfam" id="PF00528">
    <property type="entry name" value="BPD_transp_1"/>
    <property type="match status" value="1"/>
</dbReference>
<reference evidence="10 11" key="1">
    <citation type="submission" date="2019-03" db="EMBL/GenBank/DDBJ databases">
        <title>Genomic Encyclopedia of Type Strains, Phase III (KMG-III): the genomes of soil and plant-associated and newly described type strains.</title>
        <authorList>
            <person name="Whitman W."/>
        </authorList>
    </citation>
    <scope>NUCLEOTIDE SEQUENCE [LARGE SCALE GENOMIC DNA]</scope>
    <source>
        <strain evidence="10 11">CECT 7972</strain>
    </source>
</reference>
<feature type="transmembrane region" description="Helical" evidence="8">
    <location>
        <begin position="21"/>
        <end position="43"/>
    </location>
</feature>
<dbReference type="InterPro" id="IPR000515">
    <property type="entry name" value="MetI-like"/>
</dbReference>
<dbReference type="STRING" id="1265846.PROCOU_10728"/>
<dbReference type="InterPro" id="IPR051393">
    <property type="entry name" value="ABC_transporter_permease"/>
</dbReference>
<evidence type="ECO:0000256" key="2">
    <source>
        <dbReference type="ARBA" id="ARBA00022448"/>
    </source>
</evidence>
<feature type="transmembrane region" description="Helical" evidence="8">
    <location>
        <begin position="131"/>
        <end position="150"/>
    </location>
</feature>
<protein>
    <submittedName>
        <fullName evidence="10">Carbohydrate ABC transporter membrane protein 1 (CUT1 family)</fullName>
    </submittedName>
</protein>
<gene>
    <name evidence="10" type="ORF">DFP96_107102</name>
</gene>
<keyword evidence="7 8" id="KW-0472">Membrane</keyword>
<dbReference type="PANTHER" id="PTHR30193:SF44">
    <property type="entry name" value="LACTOSE TRANSPORT SYSTEM PERMEASE PROTEIN LACF"/>
    <property type="match status" value="1"/>
</dbReference>
<dbReference type="InterPro" id="IPR035906">
    <property type="entry name" value="MetI-like_sf"/>
</dbReference>
<evidence type="ECO:0000256" key="3">
    <source>
        <dbReference type="ARBA" id="ARBA00022475"/>
    </source>
</evidence>
<keyword evidence="2 8" id="KW-0813">Transport</keyword>
<comment type="similarity">
    <text evidence="8">Belongs to the binding-protein-dependent transport system permease family.</text>
</comment>
<dbReference type="GO" id="GO:0005886">
    <property type="term" value="C:plasma membrane"/>
    <property type="evidence" value="ECO:0007669"/>
    <property type="project" value="UniProtKB-SubCell"/>
</dbReference>
<dbReference type="SUPFAM" id="SSF161098">
    <property type="entry name" value="MetI-like"/>
    <property type="match status" value="1"/>
</dbReference>
<comment type="subcellular location">
    <subcellularLocation>
        <location evidence="1 8">Cell membrane</location>
        <topology evidence="1 8">Multi-pass membrane protein</topology>
    </subcellularLocation>
</comment>
<evidence type="ECO:0000256" key="5">
    <source>
        <dbReference type="ARBA" id="ARBA00022989"/>
    </source>
</evidence>
<proteinExistence type="inferred from homology"/>
<feature type="transmembrane region" description="Helical" evidence="8">
    <location>
        <begin position="177"/>
        <end position="205"/>
    </location>
</feature>
<dbReference type="PANTHER" id="PTHR30193">
    <property type="entry name" value="ABC TRANSPORTER PERMEASE PROTEIN"/>
    <property type="match status" value="1"/>
</dbReference>
<feature type="transmembrane region" description="Helical" evidence="8">
    <location>
        <begin position="226"/>
        <end position="248"/>
    </location>
</feature>
<evidence type="ECO:0000256" key="7">
    <source>
        <dbReference type="ARBA" id="ARBA00023136"/>
    </source>
</evidence>
<keyword evidence="6" id="KW-0346">Stress response</keyword>
<dbReference type="PROSITE" id="PS50928">
    <property type="entry name" value="ABC_TM1"/>
    <property type="match status" value="1"/>
</dbReference>
<organism evidence="10 11">
    <name type="scientific">Listeria rocourtiae</name>
    <dbReference type="NCBI Taxonomy" id="647910"/>
    <lineage>
        <taxon>Bacteria</taxon>
        <taxon>Bacillati</taxon>
        <taxon>Bacillota</taxon>
        <taxon>Bacilli</taxon>
        <taxon>Bacillales</taxon>
        <taxon>Listeriaceae</taxon>
        <taxon>Listeria</taxon>
    </lineage>
</organism>
<keyword evidence="11" id="KW-1185">Reference proteome</keyword>
<sequence length="321" mass="36485">MLKTLTKAGWHELKKFFKKLYANKIWLFMVLPGVAWFVIFAYLPMFGTVIAFKDYRVDGNGFISSLMSSDWVGLENFKFLFRTDDAFIITRNTVLYNLVFIIIGLLLGVALAIVFNSLVNKRMAKVYQTGMLFPYFLSWVVVSYFLYSFLSEDSGLLNSLIVSFGGDPISWYSEPKYWPYILIFMNTWKGLGYGSIVYLAAIAGIDRNYYEAAMIDGAGKWQQIRHVTIPALTPLIIILTILNVGKIFNSDFGLFYQLPRNSGPLFPVTDVIDTYVYRGLTSLGDISMSAAAGLYQSIVGFILVMLTNYIVKRIDPEYALF</sequence>
<evidence type="ECO:0000256" key="8">
    <source>
        <dbReference type="RuleBase" id="RU363032"/>
    </source>
</evidence>
<evidence type="ECO:0000259" key="9">
    <source>
        <dbReference type="PROSITE" id="PS50928"/>
    </source>
</evidence>
<name>A0A4R6ZK94_9LIST</name>
<dbReference type="Proteomes" id="UP000295558">
    <property type="component" value="Unassembled WGS sequence"/>
</dbReference>
<feature type="transmembrane region" description="Helical" evidence="8">
    <location>
        <begin position="286"/>
        <end position="311"/>
    </location>
</feature>
<keyword evidence="4 8" id="KW-0812">Transmembrane</keyword>
<dbReference type="AlphaFoldDB" id="A0A4R6ZK94"/>
<dbReference type="GO" id="GO:0055085">
    <property type="term" value="P:transmembrane transport"/>
    <property type="evidence" value="ECO:0007669"/>
    <property type="project" value="InterPro"/>
</dbReference>